<dbReference type="GO" id="GO:0017056">
    <property type="term" value="F:structural constituent of nuclear pore"/>
    <property type="evidence" value="ECO:0007669"/>
    <property type="project" value="InterPro"/>
</dbReference>
<feature type="compositionally biased region" description="Polar residues" evidence="8">
    <location>
        <begin position="1773"/>
        <end position="1783"/>
    </location>
</feature>
<evidence type="ECO:0000256" key="1">
    <source>
        <dbReference type="ARBA" id="ARBA00004567"/>
    </source>
</evidence>
<dbReference type="PANTHER" id="PTHR31431:SF1">
    <property type="entry name" value="NUCLEOPORIN NUP188"/>
    <property type="match status" value="1"/>
</dbReference>
<dbReference type="GO" id="GO:0051028">
    <property type="term" value="P:mRNA transport"/>
    <property type="evidence" value="ECO:0007669"/>
    <property type="project" value="UniProtKB-KW"/>
</dbReference>
<evidence type="ECO:0000259" key="9">
    <source>
        <dbReference type="Pfam" id="PF21093"/>
    </source>
</evidence>
<evidence type="ECO:0000256" key="4">
    <source>
        <dbReference type="ARBA" id="ARBA00022927"/>
    </source>
</evidence>
<proteinExistence type="predicted"/>
<comment type="subcellular location">
    <subcellularLocation>
        <location evidence="1">Nucleus</location>
        <location evidence="1">Nuclear pore complex</location>
    </subcellularLocation>
</comment>
<dbReference type="PANTHER" id="PTHR31431">
    <property type="entry name" value="NUCLEOPORIN NUP188 HOMOLOG"/>
    <property type="match status" value="1"/>
</dbReference>
<evidence type="ECO:0000256" key="2">
    <source>
        <dbReference type="ARBA" id="ARBA00022448"/>
    </source>
</evidence>
<sequence>MAGTKIESFSSRQLWQTISGTGYVSLRPQEYVERELIKCRDKLMEGISFYKKPSSTPGESLKKEKHLKKVQQDFIIKLSQFLGLDEVQSYDLFCAYLLTEFRGSQKEINHILGHDRHSQTLILKIQDFYHGERLYLLRCLREIMQSWFTGEHPYKDVFTKFAKDMLGQNLLGKKILNQFVEVCNASLPNKDTNGPLMNRMQIMSWALQNLKEQVELLELLLIYYKDIEMDFDTFVELCSKFRNDSFGYSQSFKHLLDAQMDKLVKRIGYLQVLILLEGLDVLIAFELKKKETLTDHFILGNSSNIEKVDAIFSQLRSDPAHGPLNLAWSVLQYILGEASQTEETGGETVSSAKAFARARGYGNVALQLGVFEFLMELLEYESFSGKSDMAATAHYIIYSVISTLLALFHEESLGNTEPLYRIVSKLLSWNFIANTFWEQGESEGLAILYKSAKSWFPVDFSCFIQLNISLASASNYSAKKVKAGLLSLNRYTELLDNSNAQDLQFSGESGVFVLQRKKYPYQNSDFYINAGCRGYETNTAATRPHFVGHKIICWDTSFNAWHMLMGEIHELLAQVSHGAGMVQTEQLLKVTMVTKLVKEVMTSDPTSVPEFSEITRLCHQLILRFAVLSPAPLELLAYSIQCLCLSVPGFYPEVSHHLKQTGLLPFLSKNIDDYSEVLSGDGVNQGLYGCVLAGTECAQGIYCVTLAVLDLVTQLVRCSSKRGGEDEHMASVLFILREVFPRFHKWRYVDIDQCKSIGQKCLHLFHTIFNFLNLQERQLPDKAGANSSCPKLQEVCVYSLLFTDAGRALLEIVSTGVDNVQLTLAQQASLLKGAGVDLVDLIEISLSLLNRLLLLKPPNVGPSPVEQALSSQPPGRQHQHLVAIIAQYIYHRHSNKLPTLATLLLKRLAMVSPMSILACLGNDSEPIRDMFLTRLQAVSEDIQLKVSILDFLSVCVATQPGLIEIFLNVQQHGDKIADATKRDLSLGRSSCLPILLDLMEVKKQRTYQCPPELLCACLDLVHSLWKGMRETPMTVLRAKESFWQSVLAPLLVDLPQVQDQDDQLSLQAMKLQTKLCASSLRIVALEIYAMSTTRLDSNFKKALKSTFSNGRLIYWSNAVRQSLVQAGQASKDIQPTSEQTVSDLPALNLLLAWKHFLVTSSHFKVADIQPTLNHKNEILYDLQFGIQAQFKTDELTPMKMKLASIASGLYFTMVKYVFECDIAQFELPGPGETVQNLIKAIQEAGNGNRILPSVHIGLLGAVTTIIQQHSHRIDKTLLFCCGVGAGFLLALLPVVCSVFLQSSWQVPLLLEALFKPRHEAGESSGPQQSDTFGSHIKLQIVCCCLMVEILYISSDMNSSLAIMKEHSIVTCILTTMEVLFKARQGISYIYTCLLLLIKLANTEMGSSMLAHSDLTAHLCLVLGSCYASEDPSQPRSTVSKAFSSLRPTSVTWHTLYCLSLDLFSIMLRVLGFSFLDDALNVVGVHQDRMQQALQMARVNLSKTVLQEAEATLGFLLQLCAYQKQWRFHLPDVLAKLVGSLMSMVQTHMALMIRPRYLQHILEHHKVQDGVSTSETILQPPSYLQHQSSLDDVEQPSARLVETQHRYTEQLSMRDMSDRSEQLSMRDMSDRLVQLSMRDMSDRLGIDVTEWEPILSLGFGTPSLDDQGDGITFGTLLNCVTICVRHISRAEGKSSPHRSSPDDSNKAQIPRPIVQLALELSLDILMSQACRYLRDPSLIPRDRQFLKRELGTELNSCLSPLHRQLKRGAGDRSLSLTPPHHTQPSAPASLTVVSTATTSGAGLTASSLSALTPVGTPGTPQSGSRLTPQLSRSASLTSVGSQEPTYFKLVQAFVQKVLK</sequence>
<accession>A0AAV2GZD0</accession>
<keyword evidence="7" id="KW-0539">Nucleus</keyword>
<gene>
    <name evidence="10" type="ORF">GSLYS_00000084001</name>
</gene>
<keyword evidence="11" id="KW-1185">Reference proteome</keyword>
<feature type="domain" description="Nucleoporin Nup188 N-terminal subdomain III" evidence="9">
    <location>
        <begin position="552"/>
        <end position="969"/>
    </location>
</feature>
<dbReference type="GO" id="GO:0044611">
    <property type="term" value="C:nuclear pore inner ring"/>
    <property type="evidence" value="ECO:0007669"/>
    <property type="project" value="TreeGrafter"/>
</dbReference>
<dbReference type="InterPro" id="IPR044840">
    <property type="entry name" value="Nup188"/>
</dbReference>
<evidence type="ECO:0000256" key="5">
    <source>
        <dbReference type="ARBA" id="ARBA00023010"/>
    </source>
</evidence>
<feature type="region of interest" description="Disordered" evidence="8">
    <location>
        <begin position="1807"/>
        <end position="1830"/>
    </location>
</feature>
<evidence type="ECO:0000256" key="3">
    <source>
        <dbReference type="ARBA" id="ARBA00022816"/>
    </source>
</evidence>
<feature type="compositionally biased region" description="Polar residues" evidence="8">
    <location>
        <begin position="1817"/>
        <end position="1830"/>
    </location>
</feature>
<keyword evidence="3" id="KW-0509">mRNA transport</keyword>
<dbReference type="EMBL" id="CAXITT010000001">
    <property type="protein sequence ID" value="CAL1525907.1"/>
    <property type="molecule type" value="Genomic_DNA"/>
</dbReference>
<evidence type="ECO:0000256" key="6">
    <source>
        <dbReference type="ARBA" id="ARBA00023132"/>
    </source>
</evidence>
<evidence type="ECO:0000256" key="8">
    <source>
        <dbReference type="SAM" id="MobiDB-lite"/>
    </source>
</evidence>
<dbReference type="GO" id="GO:0006606">
    <property type="term" value="P:protein import into nucleus"/>
    <property type="evidence" value="ECO:0007669"/>
    <property type="project" value="TreeGrafter"/>
</dbReference>
<evidence type="ECO:0000313" key="11">
    <source>
        <dbReference type="Proteomes" id="UP001497497"/>
    </source>
</evidence>
<protein>
    <recommendedName>
        <fullName evidence="9">Nucleoporin Nup188 N-terminal subdomain III domain-containing protein</fullName>
    </recommendedName>
</protein>
<reference evidence="10 11" key="1">
    <citation type="submission" date="2024-04" db="EMBL/GenBank/DDBJ databases">
        <authorList>
            <consortium name="Genoscope - CEA"/>
            <person name="William W."/>
        </authorList>
    </citation>
    <scope>NUCLEOTIDE SEQUENCE [LARGE SCALE GENOMIC DNA]</scope>
</reference>
<keyword evidence="4" id="KW-0653">Protein transport</keyword>
<name>A0AAV2GZD0_LYMST</name>
<evidence type="ECO:0000313" key="10">
    <source>
        <dbReference type="EMBL" id="CAL1525907.1"/>
    </source>
</evidence>
<dbReference type="InterPro" id="IPR048883">
    <property type="entry name" value="Nup188_N-subdom_III"/>
</dbReference>
<keyword evidence="5" id="KW-0811">Translocation</keyword>
<evidence type="ECO:0000256" key="7">
    <source>
        <dbReference type="ARBA" id="ARBA00023242"/>
    </source>
</evidence>
<dbReference type="GO" id="GO:0006405">
    <property type="term" value="P:RNA export from nucleus"/>
    <property type="evidence" value="ECO:0007669"/>
    <property type="project" value="TreeGrafter"/>
</dbReference>
<feature type="region of interest" description="Disordered" evidence="8">
    <location>
        <begin position="1769"/>
        <end position="1792"/>
    </location>
</feature>
<keyword evidence="2" id="KW-0813">Transport</keyword>
<organism evidence="10 11">
    <name type="scientific">Lymnaea stagnalis</name>
    <name type="common">Great pond snail</name>
    <name type="synonym">Helix stagnalis</name>
    <dbReference type="NCBI Taxonomy" id="6523"/>
    <lineage>
        <taxon>Eukaryota</taxon>
        <taxon>Metazoa</taxon>
        <taxon>Spiralia</taxon>
        <taxon>Lophotrochozoa</taxon>
        <taxon>Mollusca</taxon>
        <taxon>Gastropoda</taxon>
        <taxon>Heterobranchia</taxon>
        <taxon>Euthyneura</taxon>
        <taxon>Panpulmonata</taxon>
        <taxon>Hygrophila</taxon>
        <taxon>Lymnaeoidea</taxon>
        <taxon>Lymnaeidae</taxon>
        <taxon>Lymnaea</taxon>
    </lineage>
</organism>
<keyword evidence="6" id="KW-0906">Nuclear pore complex</keyword>
<dbReference type="Proteomes" id="UP001497497">
    <property type="component" value="Unassembled WGS sequence"/>
</dbReference>
<comment type="caution">
    <text evidence="10">The sequence shown here is derived from an EMBL/GenBank/DDBJ whole genome shotgun (WGS) entry which is preliminary data.</text>
</comment>
<dbReference type="Pfam" id="PF21093">
    <property type="entry name" value="Nup188_N-subdom_III"/>
    <property type="match status" value="1"/>
</dbReference>